<accession>A0A1L7I4G7</accession>
<dbReference type="KEGG" id="gfl:GRFL_1757"/>
<organism evidence="1 2">
    <name type="scientific">Christiangramia flava JLT2011</name>
    <dbReference type="NCBI Taxonomy" id="1229726"/>
    <lineage>
        <taxon>Bacteria</taxon>
        <taxon>Pseudomonadati</taxon>
        <taxon>Bacteroidota</taxon>
        <taxon>Flavobacteriia</taxon>
        <taxon>Flavobacteriales</taxon>
        <taxon>Flavobacteriaceae</taxon>
        <taxon>Christiangramia</taxon>
    </lineage>
</organism>
<sequence length="38" mass="4427">MIRLLKLTRRSRNTQNSTMKMPAYDKLAFLFSALAEIP</sequence>
<keyword evidence="2" id="KW-1185">Reference proteome</keyword>
<dbReference type="EMBL" id="CP016359">
    <property type="protein sequence ID" value="APU68481.1"/>
    <property type="molecule type" value="Genomic_DNA"/>
</dbReference>
<gene>
    <name evidence="1" type="ORF">GRFL_1757</name>
</gene>
<protein>
    <submittedName>
        <fullName evidence="1">Uncharacterized protein</fullName>
    </submittedName>
</protein>
<evidence type="ECO:0000313" key="2">
    <source>
        <dbReference type="Proteomes" id="UP000186230"/>
    </source>
</evidence>
<dbReference type="STRING" id="1229726.GRFL_1757"/>
<proteinExistence type="predicted"/>
<evidence type="ECO:0000313" key="1">
    <source>
        <dbReference type="EMBL" id="APU68481.1"/>
    </source>
</evidence>
<dbReference type="Proteomes" id="UP000186230">
    <property type="component" value="Chromosome"/>
</dbReference>
<name>A0A1L7I4G7_9FLAO</name>
<reference evidence="1 2" key="1">
    <citation type="submission" date="2016-07" db="EMBL/GenBank/DDBJ databases">
        <title>Multi-omics approach to identify versatile polysaccharide utilization systems of a marine flavobacterium Gramella flava.</title>
        <authorList>
            <person name="Tang K."/>
        </authorList>
    </citation>
    <scope>NUCLEOTIDE SEQUENCE [LARGE SCALE GENOMIC DNA]</scope>
    <source>
        <strain evidence="1 2">JLT2011</strain>
    </source>
</reference>
<dbReference type="AlphaFoldDB" id="A0A1L7I4G7"/>